<organism evidence="1 2">
    <name type="scientific">Macrophomina phaseolina (strain MS6)</name>
    <name type="common">Charcoal rot fungus</name>
    <dbReference type="NCBI Taxonomy" id="1126212"/>
    <lineage>
        <taxon>Eukaryota</taxon>
        <taxon>Fungi</taxon>
        <taxon>Dikarya</taxon>
        <taxon>Ascomycota</taxon>
        <taxon>Pezizomycotina</taxon>
        <taxon>Dothideomycetes</taxon>
        <taxon>Dothideomycetes incertae sedis</taxon>
        <taxon>Botryosphaeriales</taxon>
        <taxon>Botryosphaeriaceae</taxon>
        <taxon>Macrophomina</taxon>
    </lineage>
</organism>
<dbReference type="VEuPathDB" id="FungiDB:MPH_01231"/>
<evidence type="ECO:0000313" key="2">
    <source>
        <dbReference type="Proteomes" id="UP000007129"/>
    </source>
</evidence>
<dbReference type="HOGENOM" id="CLU_1907089_0_0_1"/>
<name>K2S3B0_MACPH</name>
<reference evidence="1 2" key="1">
    <citation type="journal article" date="2012" name="BMC Genomics">
        <title>Tools to kill: Genome of one of the most destructive plant pathogenic fungi Macrophomina phaseolina.</title>
        <authorList>
            <person name="Islam M.S."/>
            <person name="Haque M.S."/>
            <person name="Islam M.M."/>
            <person name="Emdad E.M."/>
            <person name="Halim A."/>
            <person name="Hossen Q.M.M."/>
            <person name="Hossain M.Z."/>
            <person name="Ahmed B."/>
            <person name="Rahim S."/>
            <person name="Rahman M.S."/>
            <person name="Alam M.M."/>
            <person name="Hou S."/>
            <person name="Wan X."/>
            <person name="Saito J.A."/>
            <person name="Alam M."/>
        </authorList>
    </citation>
    <scope>NUCLEOTIDE SEQUENCE [LARGE SCALE GENOMIC DNA]</scope>
    <source>
        <strain evidence="1 2">MS6</strain>
    </source>
</reference>
<dbReference type="Proteomes" id="UP000007129">
    <property type="component" value="Unassembled WGS sequence"/>
</dbReference>
<sequence length="133" mass="15640">MSLPVHGHEESRGAATCGTCHRYLHRRLLHRLHRSWSTLTRSRKVCVYYHRAFQLRNLMMRAASFKLTDLWWAQSVLMIFLVQQRRHSDDGPLYLIQSMPFEFHVSQRGPTPLSLITNIEYIWCSKALSEASL</sequence>
<protein>
    <submittedName>
        <fullName evidence="1">Uncharacterized protein</fullName>
    </submittedName>
</protein>
<comment type="caution">
    <text evidence="1">The sequence shown here is derived from an EMBL/GenBank/DDBJ whole genome shotgun (WGS) entry which is preliminary data.</text>
</comment>
<gene>
    <name evidence="1" type="ORF">MPH_01231</name>
</gene>
<dbReference type="AlphaFoldDB" id="K2S3B0"/>
<accession>K2S3B0</accession>
<evidence type="ECO:0000313" key="1">
    <source>
        <dbReference type="EMBL" id="EKG21433.1"/>
    </source>
</evidence>
<dbReference type="EMBL" id="AHHD01000050">
    <property type="protein sequence ID" value="EKG21433.1"/>
    <property type="molecule type" value="Genomic_DNA"/>
</dbReference>
<proteinExistence type="predicted"/>
<dbReference type="InParanoid" id="K2S3B0"/>